<dbReference type="Proteomes" id="UP000467700">
    <property type="component" value="Unassembled WGS sequence"/>
</dbReference>
<dbReference type="Pfam" id="PF09414">
    <property type="entry name" value="RNA_ligase"/>
    <property type="match status" value="1"/>
</dbReference>
<gene>
    <name evidence="3" type="ORF">AAE3_LOCUS6940</name>
</gene>
<dbReference type="PANTHER" id="PTHR43883:SF1">
    <property type="entry name" value="GLUCONOKINASE"/>
    <property type="match status" value="1"/>
</dbReference>
<dbReference type="Pfam" id="PF22547">
    <property type="entry name" value="2H-SAK"/>
    <property type="match status" value="1"/>
</dbReference>
<dbReference type="InterPro" id="IPR052732">
    <property type="entry name" value="Cell-binding_unc_protein"/>
</dbReference>
<dbReference type="Gene3D" id="3.90.190.10">
    <property type="entry name" value="Protein tyrosine phosphatase superfamily"/>
    <property type="match status" value="1"/>
</dbReference>
<dbReference type="SUPFAM" id="SSF56091">
    <property type="entry name" value="DNA ligase/mRNA capping enzyme, catalytic domain"/>
    <property type="match status" value="1"/>
</dbReference>
<dbReference type="CDD" id="cd14504">
    <property type="entry name" value="DUSP23"/>
    <property type="match status" value="1"/>
</dbReference>
<dbReference type="InterPro" id="IPR027417">
    <property type="entry name" value="P-loop_NTPase"/>
</dbReference>
<dbReference type="EMBL" id="CACVBS010000046">
    <property type="protein sequence ID" value="CAA7264888.1"/>
    <property type="molecule type" value="Genomic_DNA"/>
</dbReference>
<dbReference type="GO" id="GO:0016791">
    <property type="term" value="F:phosphatase activity"/>
    <property type="evidence" value="ECO:0007669"/>
    <property type="project" value="UniProtKB-ARBA"/>
</dbReference>
<name>A0A8S0W6M9_CYCAE</name>
<dbReference type="InterPro" id="IPR021122">
    <property type="entry name" value="RNA_ligase_dom_REL/Rnl2"/>
</dbReference>
<keyword evidence="4" id="KW-1185">Reference proteome</keyword>
<dbReference type="SMART" id="SM00404">
    <property type="entry name" value="PTPc_motif"/>
    <property type="match status" value="1"/>
</dbReference>
<dbReference type="SUPFAM" id="SSF52799">
    <property type="entry name" value="(Phosphotyrosine protein) phosphatases II"/>
    <property type="match status" value="1"/>
</dbReference>
<dbReference type="InterPro" id="IPR029021">
    <property type="entry name" value="Prot-tyrosine_phosphatase-like"/>
</dbReference>
<dbReference type="FunFam" id="3.90.190.10:FF:000157">
    <property type="entry name" value="Protein-tyrosine phosphatase"/>
    <property type="match status" value="1"/>
</dbReference>
<evidence type="ECO:0000256" key="1">
    <source>
        <dbReference type="ARBA" id="ARBA00022801"/>
    </source>
</evidence>
<dbReference type="OrthoDB" id="432447at2759"/>
<evidence type="ECO:0000313" key="3">
    <source>
        <dbReference type="EMBL" id="CAA7264888.1"/>
    </source>
</evidence>
<dbReference type="Pfam" id="PF13671">
    <property type="entry name" value="AAA_33"/>
    <property type="match status" value="1"/>
</dbReference>
<dbReference type="SUPFAM" id="SSF52540">
    <property type="entry name" value="P-loop containing nucleoside triphosphate hydrolases"/>
    <property type="match status" value="1"/>
</dbReference>
<evidence type="ECO:0000313" key="4">
    <source>
        <dbReference type="Proteomes" id="UP000467700"/>
    </source>
</evidence>
<comment type="caution">
    <text evidence="3">The sequence shown here is derived from an EMBL/GenBank/DDBJ whole genome shotgun (WGS) entry which is preliminary data.</text>
</comment>
<dbReference type="InterPro" id="IPR057023">
    <property type="entry name" value="PTP-SAK"/>
</dbReference>
<dbReference type="InterPro" id="IPR003595">
    <property type="entry name" value="Tyr_Pase_cat"/>
</dbReference>
<reference evidence="3 4" key="1">
    <citation type="submission" date="2020-01" db="EMBL/GenBank/DDBJ databases">
        <authorList>
            <person name="Gupta K D."/>
        </authorList>
    </citation>
    <scope>NUCLEOTIDE SEQUENCE [LARGE SCALE GENOMIC DNA]</scope>
</reference>
<dbReference type="InterPro" id="IPR054498">
    <property type="entry name" value="2H-SAK"/>
</dbReference>
<keyword evidence="1" id="KW-0378">Hydrolase</keyword>
<dbReference type="PROSITE" id="PS50056">
    <property type="entry name" value="TYR_PHOSPHATASE_2"/>
    <property type="match status" value="1"/>
</dbReference>
<dbReference type="Gene3D" id="3.30.470.30">
    <property type="entry name" value="DNA ligase/mRNA capping enzyme"/>
    <property type="match status" value="1"/>
</dbReference>
<accession>A0A8S0W6M9</accession>
<dbReference type="PANTHER" id="PTHR43883">
    <property type="entry name" value="SLR0207 PROTEIN"/>
    <property type="match status" value="1"/>
</dbReference>
<protein>
    <recommendedName>
        <fullName evidence="2">Tyrosine specific protein phosphatases domain-containing protein</fullName>
    </recommendedName>
</protein>
<dbReference type="AlphaFoldDB" id="A0A8S0W6M9"/>
<feature type="domain" description="Tyrosine specific protein phosphatases" evidence="2">
    <location>
        <begin position="368"/>
        <end position="442"/>
    </location>
</feature>
<dbReference type="GO" id="GO:0140096">
    <property type="term" value="F:catalytic activity, acting on a protein"/>
    <property type="evidence" value="ECO:0007669"/>
    <property type="project" value="UniProtKB-ARBA"/>
</dbReference>
<sequence>MATTLQKHRGALALVGPYIDNLGNDALTSRAIEEKFEPLNSAFHITLVTKDELRSISPEKISTIELDTRHLFSIGLGGKPKAGVYWVAIIWAAGQRIRKRLGLPPKHFHITLSANDVHDIDKGVTTLFPSQFPQEPSVELLDHVAFTFHAFGQYHAAIEYSTRIVLQNSVSHKGFLRLADAAFADKQMKLAMLAYACAHQRSSEDKVEAYCMKKLVDCSKDTEWGHVFQEYEIGQLDACKDISQLLLESWPRDFRDTLSERKLNPTLLLEPRQSLFIHSPTKPSSHFPNFYKLPRFFRWLIPYHLAIMSTPRNEDDIAALASPPLGINHVLTLTEETPLPEAWFENKRIANTFLPVPNFHPPSIEQTDLIMRLFDDEKNLPLLVHCGGGKGRAGTVAACYLAAYGFNKPNYAQDHPELTASEAIATLRALRPGSLETQQQEAFVSTWCSAIWKRQSVYPELPSEPPPSPMEVEGKLADNVDLYILVGLPGSGKSWFSNALLARDPNGWARISQDDSGSRATCETEIGRAPPKGKRVLLDRCNMSPEDRKVWIKLASNWLQSPPICIWFDYDPALCISRAQMRANHPTLRPGGRVRTAVQSMQKAFKQPTLKEGFGAIVRMQSFAAALEAVERFSRVKMGIIKFPRTPHLLDVGAATDDDVHVDLSTFGARGGWAGTGVPSDESDQVVVITEKIDGANMGFSLSSDRTRILVQNRSHYVNPAMHEQFKKLGAWVDTHDVGLRHVLDRDPYFAERYILYGEWMFATHSIAYTSLPDLFVAFDLYDRSTGAWANSEKLKAVLDGTDIRTVPMLYEGTTMPSRDELLGMIQQKSKFYEGRVEGIYVKVEGRGTGSGVKMRGKVVRGDFIAGNEHWTRGSLKLNGLDTAGAQ</sequence>
<organism evidence="3 4">
    <name type="scientific">Cyclocybe aegerita</name>
    <name type="common">Black poplar mushroom</name>
    <name type="synonym">Agrocybe aegerita</name>
    <dbReference type="NCBI Taxonomy" id="1973307"/>
    <lineage>
        <taxon>Eukaryota</taxon>
        <taxon>Fungi</taxon>
        <taxon>Dikarya</taxon>
        <taxon>Basidiomycota</taxon>
        <taxon>Agaricomycotina</taxon>
        <taxon>Agaricomycetes</taxon>
        <taxon>Agaricomycetidae</taxon>
        <taxon>Agaricales</taxon>
        <taxon>Agaricineae</taxon>
        <taxon>Bolbitiaceae</taxon>
        <taxon>Cyclocybe</taxon>
    </lineage>
</organism>
<dbReference type="Pfam" id="PF22784">
    <property type="entry name" value="PTP-SAK"/>
    <property type="match status" value="1"/>
</dbReference>
<dbReference type="Gene3D" id="3.40.50.300">
    <property type="entry name" value="P-loop containing nucleotide triphosphate hydrolases"/>
    <property type="match status" value="1"/>
</dbReference>
<proteinExistence type="predicted"/>
<dbReference type="InterPro" id="IPR000387">
    <property type="entry name" value="Tyr_Pase_dom"/>
</dbReference>
<evidence type="ECO:0000259" key="2">
    <source>
        <dbReference type="PROSITE" id="PS50056"/>
    </source>
</evidence>